<keyword evidence="2" id="KW-0963">Cytoplasm</keyword>
<evidence type="ECO:0000256" key="6">
    <source>
        <dbReference type="PROSITE-ProRule" id="PRU00339"/>
    </source>
</evidence>
<comment type="caution">
    <text evidence="7">The sequence shown here is derived from an EMBL/GenBank/DDBJ whole genome shotgun (WGS) entry which is preliminary data.</text>
</comment>
<name>A0A9Q4ET96_9BACI</name>
<dbReference type="Pfam" id="PF13424">
    <property type="entry name" value="TPR_12"/>
    <property type="match status" value="1"/>
</dbReference>
<dbReference type="InterPro" id="IPR011990">
    <property type="entry name" value="TPR-like_helical_dom_sf"/>
</dbReference>
<comment type="similarity">
    <text evidence="5">Belongs to the Rap family.</text>
</comment>
<dbReference type="InterPro" id="IPR051476">
    <property type="entry name" value="Bac_ResReg_Asp_Phosphatase"/>
</dbReference>
<protein>
    <submittedName>
        <fullName evidence="7">Response regulator aspartate phosphatase RapA</fullName>
    </submittedName>
</protein>
<dbReference type="Pfam" id="PF18801">
    <property type="entry name" value="RapH_N"/>
    <property type="match status" value="1"/>
</dbReference>
<evidence type="ECO:0000256" key="3">
    <source>
        <dbReference type="ARBA" id="ARBA00022737"/>
    </source>
</evidence>
<evidence type="ECO:0000256" key="5">
    <source>
        <dbReference type="ARBA" id="ARBA00038253"/>
    </source>
</evidence>
<keyword evidence="3" id="KW-0677">Repeat</keyword>
<dbReference type="PANTHER" id="PTHR46630:SF1">
    <property type="entry name" value="TETRATRICOPEPTIDE REPEAT PROTEIN 29"/>
    <property type="match status" value="1"/>
</dbReference>
<sequence length="378" mass="45018">MRMKQTIPSSYVGLKINEWYTHIRQFHVGEAERVKLEVEREIEDMEEDQDLLLYYSLMEFRHRVMLDYIKPFGEDTSQLEFSELLEDIEGNQYKLTGLLDYYFNFFRGMYEFKQKMFVSAMMYYKRAEKNLALVSDDIEKAEFAFKMAEIFYNLKQTYVSMSYAVQALETYQMYETYTVRRIQCEFVIAGNYDDMQYPERALPHLELALDLAKKEGNPRLISSALYNLGNCYEKMGELQKAAEYFEKSVSICKSEKFDNLPHSIYSLTQVLYKQKNDAEAQKKYREGLEIARQYSDELFVELFQFLHALYGKNIDTESVSHTFQFLEEHMLYPYIEELAHDAAQFYIENGQPEKALSFYEKMVHAQKQIQRGDCLYEI</sequence>
<dbReference type="GO" id="GO:0005737">
    <property type="term" value="C:cytoplasm"/>
    <property type="evidence" value="ECO:0007669"/>
    <property type="project" value="UniProtKB-SubCell"/>
</dbReference>
<feature type="repeat" description="TPR" evidence="6">
    <location>
        <begin position="222"/>
        <end position="255"/>
    </location>
</feature>
<evidence type="ECO:0000313" key="8">
    <source>
        <dbReference type="Proteomes" id="UP001066278"/>
    </source>
</evidence>
<evidence type="ECO:0000256" key="2">
    <source>
        <dbReference type="ARBA" id="ARBA00022490"/>
    </source>
</evidence>
<evidence type="ECO:0000256" key="1">
    <source>
        <dbReference type="ARBA" id="ARBA00004496"/>
    </source>
</evidence>
<dbReference type="RefSeq" id="WP_080010777.1">
    <property type="nucleotide sequence ID" value="NZ_CBCSBO010000001.1"/>
</dbReference>
<dbReference type="EMBL" id="JALAXJ010000016">
    <property type="protein sequence ID" value="MCY9230567.1"/>
    <property type="molecule type" value="Genomic_DNA"/>
</dbReference>
<accession>A0A9Q4ET96</accession>
<dbReference type="SUPFAM" id="SSF48452">
    <property type="entry name" value="TPR-like"/>
    <property type="match status" value="1"/>
</dbReference>
<dbReference type="InterPro" id="IPR019734">
    <property type="entry name" value="TPR_rpt"/>
</dbReference>
<reference evidence="7" key="1">
    <citation type="submission" date="2022-02" db="EMBL/GenBank/DDBJ databases">
        <title>Crop Bioprotection Bacillus Genome Sequencing.</title>
        <authorList>
            <person name="Dunlap C."/>
        </authorList>
    </citation>
    <scope>NUCLEOTIDE SEQUENCE</scope>
    <source>
        <strain evidence="7">T20C13</strain>
    </source>
</reference>
<keyword evidence="4 6" id="KW-0802">TPR repeat</keyword>
<dbReference type="PROSITE" id="PS50005">
    <property type="entry name" value="TPR"/>
    <property type="match status" value="1"/>
</dbReference>
<evidence type="ECO:0000313" key="7">
    <source>
        <dbReference type="EMBL" id="MCY9230567.1"/>
    </source>
</evidence>
<dbReference type="SMART" id="SM00028">
    <property type="entry name" value="TPR"/>
    <property type="match status" value="2"/>
</dbReference>
<dbReference type="Gene3D" id="1.25.40.10">
    <property type="entry name" value="Tetratricopeptide repeat domain"/>
    <property type="match status" value="1"/>
</dbReference>
<dbReference type="PROSITE" id="PS50293">
    <property type="entry name" value="TPR_REGION"/>
    <property type="match status" value="1"/>
</dbReference>
<proteinExistence type="inferred from homology"/>
<dbReference type="AlphaFoldDB" id="A0A9Q4ET96"/>
<gene>
    <name evidence="7" type="primary">rapA</name>
    <name evidence="7" type="ORF">MOE99_14670</name>
</gene>
<dbReference type="GeneID" id="76977733"/>
<organism evidence="7 8">
    <name type="scientific">Bacillus inaquosorum</name>
    <dbReference type="NCBI Taxonomy" id="483913"/>
    <lineage>
        <taxon>Bacteria</taxon>
        <taxon>Bacillati</taxon>
        <taxon>Bacillota</taxon>
        <taxon>Bacilli</taxon>
        <taxon>Bacillales</taxon>
        <taxon>Bacillaceae</taxon>
        <taxon>Bacillus</taxon>
    </lineage>
</organism>
<dbReference type="Proteomes" id="UP001066278">
    <property type="component" value="Unassembled WGS sequence"/>
</dbReference>
<dbReference type="PANTHER" id="PTHR46630">
    <property type="entry name" value="TETRATRICOPEPTIDE REPEAT PROTEIN 29"/>
    <property type="match status" value="1"/>
</dbReference>
<evidence type="ECO:0000256" key="4">
    <source>
        <dbReference type="ARBA" id="ARBA00022803"/>
    </source>
</evidence>
<comment type="subcellular location">
    <subcellularLocation>
        <location evidence="1">Cytoplasm</location>
    </subcellularLocation>
</comment>